<name>A0A2K8JUU2_PRIPG</name>
<dbReference type="InterPro" id="IPR010483">
    <property type="entry name" value="Alpha_2_MRAP_C"/>
</dbReference>
<accession>A0A2K8JUU2</accession>
<dbReference type="EMBL" id="KY031064">
    <property type="protein sequence ID" value="ATU82815.1"/>
    <property type="molecule type" value="mRNA"/>
</dbReference>
<feature type="domain" description="Alpha-2-macroglobulin RAP C-terminal" evidence="4">
    <location>
        <begin position="212"/>
        <end position="424"/>
    </location>
</feature>
<dbReference type="Pfam" id="PF06400">
    <property type="entry name" value="Alpha-2-MRAP_N"/>
    <property type="match status" value="1"/>
</dbReference>
<dbReference type="InterPro" id="IPR038003">
    <property type="entry name" value="A2-macroglobuin_RAP"/>
</dbReference>
<feature type="signal peptide" evidence="2">
    <location>
        <begin position="1"/>
        <end position="22"/>
    </location>
</feature>
<dbReference type="CDD" id="cd14808">
    <property type="entry name" value="RAP_D3"/>
    <property type="match status" value="1"/>
</dbReference>
<dbReference type="GO" id="GO:0048019">
    <property type="term" value="F:receptor antagonist activity"/>
    <property type="evidence" value="ECO:0007669"/>
    <property type="project" value="InterPro"/>
</dbReference>
<feature type="domain" description="Alpha-2-macroglobulin receptor-associated protein" evidence="3">
    <location>
        <begin position="99"/>
        <end position="189"/>
    </location>
</feature>
<dbReference type="Pfam" id="PF06401">
    <property type="entry name" value="Alpha-2-MRAP_C"/>
    <property type="match status" value="1"/>
</dbReference>
<feature type="chain" id="PRO_5014694227" description="Alpha-2-macroglobulin receptor-associated protein" evidence="2">
    <location>
        <begin position="23"/>
        <end position="424"/>
    </location>
</feature>
<dbReference type="PANTHER" id="PTHR16560">
    <property type="entry name" value="ALPHA-2-MACROGLOBULIN RECEPTOR-ASSOCIATED PROTEIN"/>
    <property type="match status" value="1"/>
</dbReference>
<evidence type="ECO:0000256" key="1">
    <source>
        <dbReference type="SAM" id="MobiDB-lite"/>
    </source>
</evidence>
<dbReference type="SUPFAM" id="SSF47045">
    <property type="entry name" value="RAP domain-like"/>
    <property type="match status" value="3"/>
</dbReference>
<dbReference type="InterPro" id="IPR036744">
    <property type="entry name" value="RAP_sf"/>
</dbReference>
<proteinExistence type="evidence at transcript level"/>
<reference evidence="5" key="1">
    <citation type="submission" date="2016-10" db="EMBL/GenBank/DDBJ databases">
        <title>The assassin bug Pristhesancus plagipennis produces two different types of venom.</title>
        <authorList>
            <person name="Walker A.A."/>
            <person name="Herzig V."/>
            <person name="Jin J."/>
            <person name="Fry B.G."/>
            <person name="King G.F."/>
        </authorList>
    </citation>
    <scope>NUCLEOTIDE SEQUENCE</scope>
    <source>
        <tissue evidence="5">Venom/labial glands</tissue>
    </source>
</reference>
<dbReference type="GO" id="GO:0048259">
    <property type="term" value="P:regulation of receptor-mediated endocytosis"/>
    <property type="evidence" value="ECO:0007669"/>
    <property type="project" value="TreeGrafter"/>
</dbReference>
<evidence type="ECO:0000259" key="3">
    <source>
        <dbReference type="Pfam" id="PF06400"/>
    </source>
</evidence>
<dbReference type="GO" id="GO:0050750">
    <property type="term" value="F:low-density lipoprotein particle receptor binding"/>
    <property type="evidence" value="ECO:0007669"/>
    <property type="project" value="InterPro"/>
</dbReference>
<evidence type="ECO:0000259" key="4">
    <source>
        <dbReference type="Pfam" id="PF06401"/>
    </source>
</evidence>
<dbReference type="Gene3D" id="1.20.81.10">
    <property type="entry name" value="RAP domain"/>
    <property type="match status" value="3"/>
</dbReference>
<organism evidence="5">
    <name type="scientific">Pristhesancus plagipennis</name>
    <name type="common">Common assassin bug</name>
    <dbReference type="NCBI Taxonomy" id="1955184"/>
    <lineage>
        <taxon>Eukaryota</taxon>
        <taxon>Metazoa</taxon>
        <taxon>Ecdysozoa</taxon>
        <taxon>Arthropoda</taxon>
        <taxon>Hexapoda</taxon>
        <taxon>Insecta</taxon>
        <taxon>Pterygota</taxon>
        <taxon>Neoptera</taxon>
        <taxon>Paraneoptera</taxon>
        <taxon>Hemiptera</taxon>
        <taxon>Heteroptera</taxon>
        <taxon>Panheteroptera</taxon>
        <taxon>Cimicomorpha</taxon>
        <taxon>Reduviidae</taxon>
        <taxon>Harpactorinae</taxon>
        <taxon>Harpactorini</taxon>
        <taxon>Pristhesancus</taxon>
    </lineage>
</organism>
<feature type="region of interest" description="Disordered" evidence="1">
    <location>
        <begin position="54"/>
        <end position="91"/>
    </location>
</feature>
<dbReference type="GO" id="GO:0008201">
    <property type="term" value="F:heparin binding"/>
    <property type="evidence" value="ECO:0007669"/>
    <property type="project" value="InterPro"/>
</dbReference>
<evidence type="ECO:0000313" key="5">
    <source>
        <dbReference type="EMBL" id="ATU82815.1"/>
    </source>
</evidence>
<dbReference type="GO" id="GO:0005783">
    <property type="term" value="C:endoplasmic reticulum"/>
    <property type="evidence" value="ECO:0007669"/>
    <property type="project" value="InterPro"/>
</dbReference>
<dbReference type="PANTHER" id="PTHR16560:SF2">
    <property type="entry name" value="ALPHA-2-MACROGLOBULIN RECEPTOR-ASSOCIATED PROTEIN"/>
    <property type="match status" value="1"/>
</dbReference>
<dbReference type="CDD" id="cd14806">
    <property type="entry name" value="RAP_D1"/>
    <property type="match status" value="1"/>
</dbReference>
<keyword evidence="2" id="KW-0732">Signal</keyword>
<sequence length="424" mass="50400">MMFRLKLELIYLLLIFSTFVFAGKYSKSANEQYKKNDEYKKYDDAKKYEGYNKQKYKSKYEEPSHKSKRDVKFHNEPQKPSEISPHFDDLSPRAKFFDEPEADIRRINKPFRMAKLNLLWTKAQSRLTEPKLKSLFSELKIHDKEEIAWKRLRAEGKDKDGLKEADMRRKLIGIMSTYGLLEHFEEAHDDIKLKDHEPMSGPKSDAYLNKSLFKDKKLNKLWEKAENSGFTAEELQVLKEEFLHHQEKVDQYYNILNDVEQGDPNIAKNSVDEKLDRFNEINQLEEDDKVTKDYLAKVNQLRDKHREIRDDYDRLYRMSMSGPNDQEFVEPKVQGLWKLAVAANFTPDELESIKAELFHYEKRLLKLRRLHIDAAMEEEQRRSKGLDKIDNVELMDDLIKKHTRKVAKIHLDIESRILGKHTEL</sequence>
<dbReference type="InterPro" id="IPR037999">
    <property type="entry name" value="RAP_D3"/>
</dbReference>
<dbReference type="InterPro" id="IPR009066">
    <property type="entry name" value="MG_RAP_rcpt_1"/>
</dbReference>
<evidence type="ECO:0008006" key="6">
    <source>
        <dbReference type="Google" id="ProtNLM"/>
    </source>
</evidence>
<protein>
    <recommendedName>
        <fullName evidence="6">Alpha-2-macroglobulin receptor-associated protein</fullName>
    </recommendedName>
</protein>
<dbReference type="AlphaFoldDB" id="A0A2K8JUU2"/>
<evidence type="ECO:0000256" key="2">
    <source>
        <dbReference type="SAM" id="SignalP"/>
    </source>
</evidence>